<evidence type="ECO:0000256" key="1">
    <source>
        <dbReference type="ARBA" id="ARBA00022857"/>
    </source>
</evidence>
<dbReference type="EMBL" id="JBJUIK010000014">
    <property type="protein sequence ID" value="KAL3505481.1"/>
    <property type="molecule type" value="Genomic_DNA"/>
</dbReference>
<dbReference type="SUPFAM" id="SSF50129">
    <property type="entry name" value="GroES-like"/>
    <property type="match status" value="1"/>
</dbReference>
<protein>
    <submittedName>
        <fullName evidence="3">Uncharacterized protein</fullName>
    </submittedName>
</protein>
<dbReference type="Gene3D" id="3.90.180.10">
    <property type="entry name" value="Medium-chain alcohol dehydrogenases, catalytic domain"/>
    <property type="match status" value="1"/>
</dbReference>
<comment type="caution">
    <text evidence="3">The sequence shown here is derived from an EMBL/GenBank/DDBJ whole genome shotgun (WGS) entry which is preliminary data.</text>
</comment>
<evidence type="ECO:0000313" key="3">
    <source>
        <dbReference type="EMBL" id="KAL3505481.1"/>
    </source>
</evidence>
<keyword evidence="4" id="KW-1185">Reference proteome</keyword>
<name>A0ABD2YFJ5_9GENT</name>
<dbReference type="PANTHER" id="PTHR48106">
    <property type="entry name" value="QUINONE OXIDOREDUCTASE PIG3-RELATED"/>
    <property type="match status" value="1"/>
</dbReference>
<keyword evidence="1" id="KW-0521">NADP</keyword>
<dbReference type="AlphaFoldDB" id="A0ABD2YFJ5"/>
<dbReference type="GO" id="GO:0016491">
    <property type="term" value="F:oxidoreductase activity"/>
    <property type="evidence" value="ECO:0007669"/>
    <property type="project" value="UniProtKB-KW"/>
</dbReference>
<gene>
    <name evidence="3" type="ORF">ACH5RR_035322</name>
</gene>
<dbReference type="InterPro" id="IPR011032">
    <property type="entry name" value="GroES-like_sf"/>
</dbReference>
<reference evidence="3 4" key="1">
    <citation type="submission" date="2024-11" db="EMBL/GenBank/DDBJ databases">
        <title>A near-complete genome assembly of Cinchona calisaya.</title>
        <authorList>
            <person name="Lian D.C."/>
            <person name="Zhao X.W."/>
            <person name="Wei L."/>
        </authorList>
    </citation>
    <scope>NUCLEOTIDE SEQUENCE [LARGE SCALE GENOMIC DNA]</scope>
    <source>
        <tissue evidence="3">Nenye</tissue>
    </source>
</reference>
<accession>A0ABD2YFJ5</accession>
<dbReference type="PANTHER" id="PTHR48106:SF8">
    <property type="entry name" value="OS02G0805600 PROTEIN"/>
    <property type="match status" value="1"/>
</dbReference>
<organism evidence="3 4">
    <name type="scientific">Cinchona calisaya</name>
    <dbReference type="NCBI Taxonomy" id="153742"/>
    <lineage>
        <taxon>Eukaryota</taxon>
        <taxon>Viridiplantae</taxon>
        <taxon>Streptophyta</taxon>
        <taxon>Embryophyta</taxon>
        <taxon>Tracheophyta</taxon>
        <taxon>Spermatophyta</taxon>
        <taxon>Magnoliopsida</taxon>
        <taxon>eudicotyledons</taxon>
        <taxon>Gunneridae</taxon>
        <taxon>Pentapetalae</taxon>
        <taxon>asterids</taxon>
        <taxon>lamiids</taxon>
        <taxon>Gentianales</taxon>
        <taxon>Rubiaceae</taxon>
        <taxon>Cinchonoideae</taxon>
        <taxon>Cinchoneae</taxon>
        <taxon>Cinchona</taxon>
    </lineage>
</organism>
<evidence type="ECO:0000313" key="4">
    <source>
        <dbReference type="Proteomes" id="UP001630127"/>
    </source>
</evidence>
<keyword evidence="2" id="KW-0560">Oxidoreductase</keyword>
<proteinExistence type="predicted"/>
<evidence type="ECO:0000256" key="2">
    <source>
        <dbReference type="ARBA" id="ARBA00023002"/>
    </source>
</evidence>
<dbReference type="Proteomes" id="UP001630127">
    <property type="component" value="Unassembled WGS sequence"/>
</dbReference>
<sequence>MEQIYAAQAGGPEVLKVKKVKRPTPEDDELLIKVAATAVNRLLQCKSGKNVFGFECSGEIFEMDKMVTGWKLNDKIHIMAARWLLQQV</sequence>